<dbReference type="PANTHER" id="PTHR35043">
    <property type="entry name" value="TRANSCRIPTION FACTOR DOMAIN-CONTAINING PROTEIN"/>
    <property type="match status" value="1"/>
</dbReference>
<feature type="transmembrane region" description="Helical" evidence="1">
    <location>
        <begin position="30"/>
        <end position="50"/>
    </location>
</feature>
<evidence type="ECO:0000313" key="2">
    <source>
        <dbReference type="EMBL" id="KAF2741805.1"/>
    </source>
</evidence>
<dbReference type="EMBL" id="MU006624">
    <property type="protein sequence ID" value="KAF2741805.1"/>
    <property type="molecule type" value="Genomic_DNA"/>
</dbReference>
<evidence type="ECO:0000313" key="3">
    <source>
        <dbReference type="Proteomes" id="UP000799440"/>
    </source>
</evidence>
<proteinExistence type="predicted"/>
<gene>
    <name evidence="2" type="ORF">M011DRAFT_454269</name>
</gene>
<dbReference type="Proteomes" id="UP000799440">
    <property type="component" value="Unassembled WGS sequence"/>
</dbReference>
<accession>A0A6A6UUJ3</accession>
<dbReference type="AlphaFoldDB" id="A0A6A6UUJ3"/>
<feature type="transmembrane region" description="Helical" evidence="1">
    <location>
        <begin position="364"/>
        <end position="388"/>
    </location>
</feature>
<keyword evidence="1" id="KW-0472">Membrane</keyword>
<feature type="transmembrane region" description="Helical" evidence="1">
    <location>
        <begin position="76"/>
        <end position="98"/>
    </location>
</feature>
<sequence length="483" mass="54497">MTKTFTPSCTLPSDIVRVVYNASVRSTFDILWTCLAVLALCTWSVQHLTIPPQHKPRSWRQWVRCWMRLTSRKLKWMMVTLIAAEIPFTIVLTGLISARENVKEMRLWAERDGVQWTLVHAFFANLGGFVVRIPEQLAGEMCTHGLDGSRRDEASLRSLFKLPASAESQFRVAVLYNATEGVMFGEGPWKVRTHTRALAEKAVAETDIQIAFGDFLALCQGDHWVLDSHQLALARGMEVIRLPEVRESDLEDRSKGDAFVKLLATLQILWLVLQLTMRKVRGLASSQLEVMTLAFAVCVLIIYGLVWRMPQDVHAPVVITMHTLPTPQQLVKLAAHAPDTWYSRRDIWMPNTRFHEDRSASRDWVQLAVFVAATVLASAVFGAIHLLAWNFVFPTPAEKLIWRVSSMVTIAAPLCLGGWLPFALRLDKGWGLSVTLVILVLVLVFGVYLAARLFVMVEVFRSLFFLPPGAFVSSFAEHIPHLE</sequence>
<feature type="transmembrane region" description="Helical" evidence="1">
    <location>
        <begin position="258"/>
        <end position="276"/>
    </location>
</feature>
<feature type="transmembrane region" description="Helical" evidence="1">
    <location>
        <begin position="288"/>
        <end position="306"/>
    </location>
</feature>
<keyword evidence="3" id="KW-1185">Reference proteome</keyword>
<feature type="transmembrane region" description="Helical" evidence="1">
    <location>
        <begin position="430"/>
        <end position="451"/>
    </location>
</feature>
<reference evidence="2" key="1">
    <citation type="journal article" date="2020" name="Stud. Mycol.">
        <title>101 Dothideomycetes genomes: a test case for predicting lifestyles and emergence of pathogens.</title>
        <authorList>
            <person name="Haridas S."/>
            <person name="Albert R."/>
            <person name="Binder M."/>
            <person name="Bloem J."/>
            <person name="Labutti K."/>
            <person name="Salamov A."/>
            <person name="Andreopoulos B."/>
            <person name="Baker S."/>
            <person name="Barry K."/>
            <person name="Bills G."/>
            <person name="Bluhm B."/>
            <person name="Cannon C."/>
            <person name="Castanera R."/>
            <person name="Culley D."/>
            <person name="Daum C."/>
            <person name="Ezra D."/>
            <person name="Gonzalez J."/>
            <person name="Henrissat B."/>
            <person name="Kuo A."/>
            <person name="Liang C."/>
            <person name="Lipzen A."/>
            <person name="Lutzoni F."/>
            <person name="Magnuson J."/>
            <person name="Mondo S."/>
            <person name="Nolan M."/>
            <person name="Ohm R."/>
            <person name="Pangilinan J."/>
            <person name="Park H.-J."/>
            <person name="Ramirez L."/>
            <person name="Alfaro M."/>
            <person name="Sun H."/>
            <person name="Tritt A."/>
            <person name="Yoshinaga Y."/>
            <person name="Zwiers L.-H."/>
            <person name="Turgeon B."/>
            <person name="Goodwin S."/>
            <person name="Spatafora J."/>
            <person name="Crous P."/>
            <person name="Grigoriev I."/>
        </authorList>
    </citation>
    <scope>NUCLEOTIDE SEQUENCE</scope>
    <source>
        <strain evidence="2">CBS 119925</strain>
    </source>
</reference>
<dbReference type="OrthoDB" id="9451547at2759"/>
<name>A0A6A6UUJ3_9PLEO</name>
<organism evidence="2 3">
    <name type="scientific">Sporormia fimetaria CBS 119925</name>
    <dbReference type="NCBI Taxonomy" id="1340428"/>
    <lineage>
        <taxon>Eukaryota</taxon>
        <taxon>Fungi</taxon>
        <taxon>Dikarya</taxon>
        <taxon>Ascomycota</taxon>
        <taxon>Pezizomycotina</taxon>
        <taxon>Dothideomycetes</taxon>
        <taxon>Pleosporomycetidae</taxon>
        <taxon>Pleosporales</taxon>
        <taxon>Sporormiaceae</taxon>
        <taxon>Sporormia</taxon>
    </lineage>
</organism>
<feature type="transmembrane region" description="Helical" evidence="1">
    <location>
        <begin position="400"/>
        <end position="424"/>
    </location>
</feature>
<dbReference type="PANTHER" id="PTHR35043:SF7">
    <property type="entry name" value="TRANSCRIPTION FACTOR DOMAIN-CONTAINING PROTEIN"/>
    <property type="match status" value="1"/>
</dbReference>
<evidence type="ECO:0000256" key="1">
    <source>
        <dbReference type="SAM" id="Phobius"/>
    </source>
</evidence>
<keyword evidence="1" id="KW-1133">Transmembrane helix</keyword>
<protein>
    <submittedName>
        <fullName evidence="2">Uncharacterized protein</fullName>
    </submittedName>
</protein>
<keyword evidence="1" id="KW-0812">Transmembrane</keyword>